<dbReference type="EMBL" id="FO203522">
    <property type="protein sequence ID" value="CCO23051.1"/>
    <property type="molecule type" value="Genomic_DNA"/>
</dbReference>
<dbReference type="CDD" id="cd00130">
    <property type="entry name" value="PAS"/>
    <property type="match status" value="2"/>
</dbReference>
<keyword evidence="7" id="KW-0808">Transferase</keyword>
<dbReference type="HOGENOM" id="CLU_008086_0_0_7"/>
<evidence type="ECO:0000256" key="5">
    <source>
        <dbReference type="ARBA" id="ARBA00022519"/>
    </source>
</evidence>
<keyword evidence="4" id="KW-1003">Cell membrane</keyword>
<dbReference type="SMART" id="SM00091">
    <property type="entry name" value="PAS"/>
    <property type="match status" value="2"/>
</dbReference>
<evidence type="ECO:0000256" key="3">
    <source>
        <dbReference type="ARBA" id="ARBA00012438"/>
    </source>
</evidence>
<dbReference type="eggNOG" id="COG3829">
    <property type="taxonomic scope" value="Bacteria"/>
</dbReference>
<comment type="catalytic activity">
    <reaction evidence="1">
        <text>ATP + protein L-histidine = ADP + protein N-phospho-L-histidine.</text>
        <dbReference type="EC" id="2.7.13.3"/>
    </reaction>
</comment>
<dbReference type="eggNOG" id="COG2205">
    <property type="taxonomic scope" value="Bacteria"/>
</dbReference>
<dbReference type="InterPro" id="IPR013767">
    <property type="entry name" value="PAS_fold"/>
</dbReference>
<dbReference type="InterPro" id="IPR005467">
    <property type="entry name" value="His_kinase_dom"/>
</dbReference>
<dbReference type="InterPro" id="IPR000014">
    <property type="entry name" value="PAS"/>
</dbReference>
<evidence type="ECO:0000256" key="11">
    <source>
        <dbReference type="ARBA" id="ARBA00022777"/>
    </source>
</evidence>
<feature type="domain" description="PAS" evidence="16">
    <location>
        <begin position="542"/>
        <end position="588"/>
    </location>
</feature>
<dbReference type="Gene3D" id="3.30.450.20">
    <property type="entry name" value="PAS domain"/>
    <property type="match status" value="3"/>
</dbReference>
<dbReference type="InterPro" id="IPR042240">
    <property type="entry name" value="CHASE_sf"/>
</dbReference>
<dbReference type="SMART" id="SM00388">
    <property type="entry name" value="HisKA"/>
    <property type="match status" value="1"/>
</dbReference>
<keyword evidence="5" id="KW-0997">Cell inner membrane</keyword>
<keyword evidence="6" id="KW-0597">Phosphoprotein</keyword>
<dbReference type="PROSITE" id="PS50113">
    <property type="entry name" value="PAC"/>
    <property type="match status" value="3"/>
</dbReference>
<accession>L0RBX5</accession>
<feature type="domain" description="PAC" evidence="17">
    <location>
        <begin position="613"/>
        <end position="667"/>
    </location>
</feature>
<dbReference type="InterPro" id="IPR000700">
    <property type="entry name" value="PAS-assoc_C"/>
</dbReference>
<dbReference type="Gene3D" id="1.10.287.130">
    <property type="match status" value="1"/>
</dbReference>
<evidence type="ECO:0000256" key="2">
    <source>
        <dbReference type="ARBA" id="ARBA00004429"/>
    </source>
</evidence>
<evidence type="ECO:0000256" key="13">
    <source>
        <dbReference type="ARBA" id="ARBA00023136"/>
    </source>
</evidence>
<feature type="domain" description="CHASE" evidence="18">
    <location>
        <begin position="103"/>
        <end position="242"/>
    </location>
</feature>
<dbReference type="InterPro" id="IPR001610">
    <property type="entry name" value="PAC"/>
</dbReference>
<keyword evidence="9" id="KW-0677">Repeat</keyword>
<gene>
    <name evidence="19" type="ORF">DESAM_20764</name>
</gene>
<dbReference type="PROSITE" id="PS50112">
    <property type="entry name" value="PAS"/>
    <property type="match status" value="2"/>
</dbReference>
<dbReference type="STRING" id="1121451.DESAM_20764"/>
<keyword evidence="11 19" id="KW-0418">Kinase</keyword>
<dbReference type="SUPFAM" id="SSF47384">
    <property type="entry name" value="Homodimeric domain of signal transducing histidine kinase"/>
    <property type="match status" value="1"/>
</dbReference>
<dbReference type="InterPro" id="IPR035965">
    <property type="entry name" value="PAS-like_dom_sf"/>
</dbReference>
<dbReference type="PROSITE" id="PS50109">
    <property type="entry name" value="HIS_KIN"/>
    <property type="match status" value="1"/>
</dbReference>
<dbReference type="InterPro" id="IPR013655">
    <property type="entry name" value="PAS_fold_3"/>
</dbReference>
<evidence type="ECO:0000256" key="1">
    <source>
        <dbReference type="ARBA" id="ARBA00000085"/>
    </source>
</evidence>
<dbReference type="RefSeq" id="WP_015335656.1">
    <property type="nucleotide sequence ID" value="NC_020055.1"/>
</dbReference>
<dbReference type="Pfam" id="PF13426">
    <property type="entry name" value="PAS_9"/>
    <property type="match status" value="1"/>
</dbReference>
<sequence>MRATSFRIVKYIVIIAVMGLMLDTFLQHQILHRYKNNQILSVSLQSAAIRAHLEKEVNGNLLLVQGLADYISLHPLLQESEFSLYTQGMLRRSGLIKSIVAAPDYIVRYVYPLKGNEAVMGMDYRLIPDHWKQSKLAKESGKMVFAGPVDLVQGGKAFIARVPVFIRSNEYFWGIVSAVIDVDKLLEKAGLLQIRSIRLAIRGVDGKGDHGAVFYGDPDLFSPERNAVFMNVSLSSGGWQIAAVPKSGWGNNPPYSMLVHLLIILLVFGVSYAVYNIVFKNAEVERVKASLIEAQSIAHLGNWDRDLVNNTTWWSSETYKLFGVSRENYIPSMKSFLELVHPDDRPKVIKEYTDCMLNHKPYSFDHRIVRPDGEIRYVSEQGKFEYDETGKPVRSYGTLLDITDRKLVENELRESKIRFDHITNRLSNKFIFFTHTIYGEFISLSKGFEMFGLGSPESGLGSRWTDIVTLKPESIAYAMEQNAKVISGECDTIEYEVAYTHSDGSDHFLAIFAYTTFNYEQGEEVFEGVAVDITERRAREEKLKVLTRAIENAPVSVVITDTEGTINYVNPFFTVETGYTREEAVGQNPRILKSGEHEDSFYKKMWETIISGETWRGEMINKKKDGTFFWESVSISPVYNEKGEIVSFVAVKDNIDGVKELERLKGDVDLIMRHDLKTPLNGIIGLPGLLLMDENLTADQRDLLKVIENSGTNMLHMIDMSLDMFKMETGKYEYYPRQVDVLSVVRNVITHSSSKLSARKVGVEVFIDGDCVKDDSNLILWGEERLLYSLISGLLANAVEASPQGENVSIKFTDSDPVDITICNKGAVPHNVRDRFFNKYVTEGKESGTGLGTYSAKLMAEAMRYDIRMETSDSKNETCIKILIPSENPE</sequence>
<dbReference type="Gene3D" id="3.30.450.350">
    <property type="entry name" value="CHASE domain"/>
    <property type="match status" value="1"/>
</dbReference>
<dbReference type="GO" id="GO:0000155">
    <property type="term" value="F:phosphorelay sensor kinase activity"/>
    <property type="evidence" value="ECO:0007669"/>
    <property type="project" value="InterPro"/>
</dbReference>
<dbReference type="FunFam" id="2.10.70.100:FF:000001">
    <property type="entry name" value="Sensory transduction histidine kinase"/>
    <property type="match status" value="1"/>
</dbReference>
<dbReference type="PANTHER" id="PTHR43304:SF1">
    <property type="entry name" value="PAC DOMAIN-CONTAINING PROTEIN"/>
    <property type="match status" value="1"/>
</dbReference>
<dbReference type="Pfam" id="PF00989">
    <property type="entry name" value="PAS"/>
    <property type="match status" value="1"/>
</dbReference>
<proteinExistence type="predicted"/>
<evidence type="ECO:0000256" key="14">
    <source>
        <dbReference type="SAM" id="Phobius"/>
    </source>
</evidence>
<dbReference type="SMART" id="SM00387">
    <property type="entry name" value="HATPase_c"/>
    <property type="match status" value="1"/>
</dbReference>
<dbReference type="SMART" id="SM01079">
    <property type="entry name" value="CHASE"/>
    <property type="match status" value="1"/>
</dbReference>
<dbReference type="InterPro" id="IPR052162">
    <property type="entry name" value="Sensor_kinase/Photoreceptor"/>
</dbReference>
<dbReference type="Proteomes" id="UP000010808">
    <property type="component" value="Chromosome"/>
</dbReference>
<dbReference type="Gene3D" id="2.10.70.100">
    <property type="match status" value="1"/>
</dbReference>
<evidence type="ECO:0000256" key="6">
    <source>
        <dbReference type="ARBA" id="ARBA00022553"/>
    </source>
</evidence>
<dbReference type="PROSITE" id="PS50839">
    <property type="entry name" value="CHASE"/>
    <property type="match status" value="1"/>
</dbReference>
<dbReference type="InterPro" id="IPR003594">
    <property type="entry name" value="HATPase_dom"/>
</dbReference>
<dbReference type="Pfam" id="PF08447">
    <property type="entry name" value="PAS_3"/>
    <property type="match status" value="1"/>
</dbReference>
<dbReference type="Pfam" id="PF00512">
    <property type="entry name" value="HisKA"/>
    <property type="match status" value="1"/>
</dbReference>
<dbReference type="EC" id="2.7.13.3" evidence="3"/>
<dbReference type="GO" id="GO:0005886">
    <property type="term" value="C:plasma membrane"/>
    <property type="evidence" value="ECO:0007669"/>
    <property type="project" value="UniProtKB-SubCell"/>
</dbReference>
<feature type="domain" description="PAC" evidence="17">
    <location>
        <begin position="362"/>
        <end position="414"/>
    </location>
</feature>
<feature type="domain" description="PAS" evidence="16">
    <location>
        <begin position="306"/>
        <end position="359"/>
    </location>
</feature>
<evidence type="ECO:0000313" key="20">
    <source>
        <dbReference type="Proteomes" id="UP000010808"/>
    </source>
</evidence>
<keyword evidence="8 14" id="KW-0812">Transmembrane</keyword>
<keyword evidence="13 14" id="KW-0472">Membrane</keyword>
<keyword evidence="20" id="KW-1185">Reference proteome</keyword>
<feature type="transmembrane region" description="Helical" evidence="14">
    <location>
        <begin position="255"/>
        <end position="275"/>
    </location>
</feature>
<evidence type="ECO:0000256" key="10">
    <source>
        <dbReference type="ARBA" id="ARBA00022741"/>
    </source>
</evidence>
<feature type="domain" description="Histidine kinase" evidence="15">
    <location>
        <begin position="671"/>
        <end position="888"/>
    </location>
</feature>
<evidence type="ECO:0000256" key="9">
    <source>
        <dbReference type="ARBA" id="ARBA00022737"/>
    </source>
</evidence>
<dbReference type="Pfam" id="PF03924">
    <property type="entry name" value="CHASE"/>
    <property type="match status" value="1"/>
</dbReference>
<organism evidence="19 20">
    <name type="scientific">Maridesulfovibrio hydrothermalis AM13 = DSM 14728</name>
    <dbReference type="NCBI Taxonomy" id="1121451"/>
    <lineage>
        <taxon>Bacteria</taxon>
        <taxon>Pseudomonadati</taxon>
        <taxon>Thermodesulfobacteriota</taxon>
        <taxon>Desulfovibrionia</taxon>
        <taxon>Desulfovibrionales</taxon>
        <taxon>Desulfovibrionaceae</taxon>
        <taxon>Maridesulfovibrio</taxon>
    </lineage>
</organism>
<dbReference type="KEGG" id="dhy:DESAM_20764"/>
<dbReference type="GO" id="GO:0000166">
    <property type="term" value="F:nucleotide binding"/>
    <property type="evidence" value="ECO:0007669"/>
    <property type="project" value="UniProtKB-KW"/>
</dbReference>
<dbReference type="SUPFAM" id="SSF55874">
    <property type="entry name" value="ATPase domain of HSP90 chaperone/DNA topoisomerase II/histidine kinase"/>
    <property type="match status" value="1"/>
</dbReference>
<dbReference type="GO" id="GO:0006355">
    <property type="term" value="P:regulation of DNA-templated transcription"/>
    <property type="evidence" value="ECO:0007669"/>
    <property type="project" value="InterPro"/>
</dbReference>
<dbReference type="InterPro" id="IPR006189">
    <property type="entry name" value="CHASE_dom"/>
</dbReference>
<dbReference type="eggNOG" id="COG3452">
    <property type="taxonomic scope" value="Bacteria"/>
</dbReference>
<keyword evidence="12 14" id="KW-1133">Transmembrane helix</keyword>
<dbReference type="Pfam" id="PF02518">
    <property type="entry name" value="HATPase_c"/>
    <property type="match status" value="1"/>
</dbReference>
<evidence type="ECO:0000313" key="19">
    <source>
        <dbReference type="EMBL" id="CCO23051.1"/>
    </source>
</evidence>
<evidence type="ECO:0000256" key="12">
    <source>
        <dbReference type="ARBA" id="ARBA00022989"/>
    </source>
</evidence>
<evidence type="ECO:0000259" key="15">
    <source>
        <dbReference type="PROSITE" id="PS50109"/>
    </source>
</evidence>
<evidence type="ECO:0000256" key="8">
    <source>
        <dbReference type="ARBA" id="ARBA00022692"/>
    </source>
</evidence>
<dbReference type="InterPro" id="IPR003661">
    <property type="entry name" value="HisK_dim/P_dom"/>
</dbReference>
<feature type="transmembrane region" description="Helical" evidence="14">
    <location>
        <begin position="6"/>
        <end position="26"/>
    </location>
</feature>
<dbReference type="AlphaFoldDB" id="L0RBX5"/>
<evidence type="ECO:0000256" key="7">
    <source>
        <dbReference type="ARBA" id="ARBA00022679"/>
    </source>
</evidence>
<dbReference type="PANTHER" id="PTHR43304">
    <property type="entry name" value="PHYTOCHROME-LIKE PROTEIN CPH1"/>
    <property type="match status" value="1"/>
</dbReference>
<feature type="domain" description="PAC" evidence="17">
    <location>
        <begin position="493"/>
        <end position="545"/>
    </location>
</feature>
<dbReference type="CDD" id="cd00082">
    <property type="entry name" value="HisKA"/>
    <property type="match status" value="1"/>
</dbReference>
<evidence type="ECO:0000259" key="17">
    <source>
        <dbReference type="PROSITE" id="PS50113"/>
    </source>
</evidence>
<dbReference type="NCBIfam" id="TIGR00229">
    <property type="entry name" value="sensory_box"/>
    <property type="match status" value="3"/>
</dbReference>
<dbReference type="OrthoDB" id="9787818at2"/>
<dbReference type="SMART" id="SM00086">
    <property type="entry name" value="PAC"/>
    <property type="match status" value="3"/>
</dbReference>
<dbReference type="SUPFAM" id="SSF55785">
    <property type="entry name" value="PYP-like sensor domain (PAS domain)"/>
    <property type="match status" value="3"/>
</dbReference>
<dbReference type="InterPro" id="IPR036890">
    <property type="entry name" value="HATPase_C_sf"/>
</dbReference>
<keyword evidence="10" id="KW-0547">Nucleotide-binding</keyword>
<dbReference type="InterPro" id="IPR036097">
    <property type="entry name" value="HisK_dim/P_sf"/>
</dbReference>
<evidence type="ECO:0000259" key="18">
    <source>
        <dbReference type="PROSITE" id="PS50839"/>
    </source>
</evidence>
<evidence type="ECO:0000256" key="4">
    <source>
        <dbReference type="ARBA" id="ARBA00022475"/>
    </source>
</evidence>
<evidence type="ECO:0000259" key="16">
    <source>
        <dbReference type="PROSITE" id="PS50112"/>
    </source>
</evidence>
<protein>
    <recommendedName>
        <fullName evidence="3">histidine kinase</fullName>
        <ecNumber evidence="3">2.7.13.3</ecNumber>
    </recommendedName>
</protein>
<dbReference type="PATRIC" id="fig|1121451.3.peg.1025"/>
<dbReference type="Gene3D" id="3.30.565.10">
    <property type="entry name" value="Histidine kinase-like ATPase, C-terminal domain"/>
    <property type="match status" value="1"/>
</dbReference>
<comment type="subcellular location">
    <subcellularLocation>
        <location evidence="2">Cell inner membrane</location>
        <topology evidence="2">Multi-pass membrane protein</topology>
    </subcellularLocation>
</comment>
<name>L0RBX5_9BACT</name>
<reference evidence="19 20" key="1">
    <citation type="submission" date="2012-10" db="EMBL/GenBank/DDBJ databases">
        <authorList>
            <person name="Genoscope - CEA"/>
        </authorList>
    </citation>
    <scope>NUCLEOTIDE SEQUENCE [LARGE SCALE GENOMIC DNA]</scope>
    <source>
        <strain evidence="20">AM13 / DSM 14728</strain>
    </source>
</reference>